<dbReference type="Gene3D" id="1.20.1740.10">
    <property type="entry name" value="Amino acid/polyamine transporter I"/>
    <property type="match status" value="1"/>
</dbReference>
<feature type="transmembrane region" description="Helical" evidence="7">
    <location>
        <begin position="274"/>
        <end position="295"/>
    </location>
</feature>
<dbReference type="Gene3D" id="3.40.50.1110">
    <property type="entry name" value="SGNH hydrolase"/>
    <property type="match status" value="1"/>
</dbReference>
<evidence type="ECO:0000256" key="1">
    <source>
        <dbReference type="ARBA" id="ARBA00004141"/>
    </source>
</evidence>
<comment type="subcellular location">
    <subcellularLocation>
        <location evidence="1">Membrane</location>
        <topology evidence="1">Multi-pass membrane protein</topology>
    </subcellularLocation>
</comment>
<dbReference type="InterPro" id="IPR002293">
    <property type="entry name" value="AA/rel_permease1"/>
</dbReference>
<evidence type="ECO:0000256" key="4">
    <source>
        <dbReference type="ARBA" id="ARBA00022989"/>
    </source>
</evidence>
<keyword evidence="2" id="KW-0813">Transport</keyword>
<name>A0ABP0NY19_9DINO</name>
<feature type="transmembrane region" description="Helical" evidence="7">
    <location>
        <begin position="160"/>
        <end position="180"/>
    </location>
</feature>
<comment type="caution">
    <text evidence="8">The sequence shown here is derived from an EMBL/GenBank/DDBJ whole genome shotgun (WGS) entry which is preliminary data.</text>
</comment>
<feature type="transmembrane region" description="Helical" evidence="7">
    <location>
        <begin position="218"/>
        <end position="236"/>
    </location>
</feature>
<proteinExistence type="predicted"/>
<evidence type="ECO:0000256" key="5">
    <source>
        <dbReference type="ARBA" id="ARBA00023136"/>
    </source>
</evidence>
<feature type="transmembrane region" description="Helical" evidence="7">
    <location>
        <begin position="35"/>
        <end position="53"/>
    </location>
</feature>
<evidence type="ECO:0000256" key="6">
    <source>
        <dbReference type="SAM" id="MobiDB-lite"/>
    </source>
</evidence>
<dbReference type="PANTHER" id="PTHR43243">
    <property type="entry name" value="INNER MEMBRANE TRANSPORTER YGJI-RELATED"/>
    <property type="match status" value="1"/>
</dbReference>
<dbReference type="PANTHER" id="PTHR43243:SF4">
    <property type="entry name" value="CATIONIC AMINO ACID TRANSPORTER 4"/>
    <property type="match status" value="1"/>
</dbReference>
<sequence>MHSLTNVLKRASRTKPIPEEEEDGGLRRCLKTRDVVGLGMGVTVGAGVFMATGKASEEAGPAVVIALLIAAFGCGCTGLCYAEMANLAPSTGSSYSFVYHSAGELPACMVGLTNIINNVMTGAAVSRGWEGYLRALLVTVGAPVPQFLEGFAFGPFEISFLAPLLLGFVIAINLCGTLAVSTFNNVVTVGSITMLLIYVFGGAANVDPDNWDPFMPTGVSGVAHAAGSVFFSYIGFDVLATLSTEAPLWGGATDGYTDISKTAPLASAAELRGLRWLALLVAIGALGNTLTTAAWRSMAEHGPKRRAGRHSRGRNSYTFYWNLPQSVSSMAESQQITLTTSQSTGSGVALVHHWKGERDLKTLEMLRDGNFDAVVLQEHSMRSLDEPECMMNHGKLLAEAIKKKKAKVFIFLTWAREYNPYWQKKITALYQALATETGGEVVPVGPAWQRARELRPNLPLYDEDQSHPSPLGTYLTACVFYGSFTKKSPVGLPNRLICQGKDGEKIYLNIQSEGNAIFCQHVAEEILQSSSPSSTPPATVAAAAATTAAAATLTQSHKGFAA</sequence>
<feature type="transmembrane region" description="Helical" evidence="7">
    <location>
        <begin position="59"/>
        <end position="82"/>
    </location>
</feature>
<keyword evidence="5 7" id="KW-0472">Membrane</keyword>
<evidence type="ECO:0000313" key="9">
    <source>
        <dbReference type="Proteomes" id="UP001642464"/>
    </source>
</evidence>
<feature type="transmembrane region" description="Helical" evidence="7">
    <location>
        <begin position="186"/>
        <end position="206"/>
    </location>
</feature>
<evidence type="ECO:0000256" key="2">
    <source>
        <dbReference type="ARBA" id="ARBA00022448"/>
    </source>
</evidence>
<feature type="region of interest" description="Disordered" evidence="6">
    <location>
        <begin position="1"/>
        <end position="25"/>
    </location>
</feature>
<dbReference type="InterPro" id="IPR036514">
    <property type="entry name" value="SGNH_hydro_sf"/>
</dbReference>
<dbReference type="EMBL" id="CAXAMM010031557">
    <property type="protein sequence ID" value="CAK9068303.1"/>
    <property type="molecule type" value="Genomic_DNA"/>
</dbReference>
<dbReference type="Proteomes" id="UP001642464">
    <property type="component" value="Unassembled WGS sequence"/>
</dbReference>
<keyword evidence="9" id="KW-1185">Reference proteome</keyword>
<reference evidence="8 9" key="1">
    <citation type="submission" date="2024-02" db="EMBL/GenBank/DDBJ databases">
        <authorList>
            <person name="Chen Y."/>
            <person name="Shah S."/>
            <person name="Dougan E. K."/>
            <person name="Thang M."/>
            <person name="Chan C."/>
        </authorList>
    </citation>
    <scope>NUCLEOTIDE SEQUENCE [LARGE SCALE GENOMIC DNA]</scope>
</reference>
<evidence type="ECO:0000313" key="8">
    <source>
        <dbReference type="EMBL" id="CAK9068303.1"/>
    </source>
</evidence>
<dbReference type="Pfam" id="PF13520">
    <property type="entry name" value="AA_permease_2"/>
    <property type="match status" value="1"/>
</dbReference>
<organism evidence="8 9">
    <name type="scientific">Durusdinium trenchii</name>
    <dbReference type="NCBI Taxonomy" id="1381693"/>
    <lineage>
        <taxon>Eukaryota</taxon>
        <taxon>Sar</taxon>
        <taxon>Alveolata</taxon>
        <taxon>Dinophyceae</taxon>
        <taxon>Suessiales</taxon>
        <taxon>Symbiodiniaceae</taxon>
        <taxon>Durusdinium</taxon>
    </lineage>
</organism>
<evidence type="ECO:0000256" key="3">
    <source>
        <dbReference type="ARBA" id="ARBA00022692"/>
    </source>
</evidence>
<evidence type="ECO:0000256" key="7">
    <source>
        <dbReference type="SAM" id="Phobius"/>
    </source>
</evidence>
<keyword evidence="3 7" id="KW-0812">Transmembrane</keyword>
<protein>
    <submittedName>
        <fullName evidence="8">Methylthioribose transporter</fullName>
    </submittedName>
</protein>
<accession>A0ABP0NY19</accession>
<gene>
    <name evidence="8" type="ORF">SCF082_LOCUS34419</name>
</gene>
<dbReference type="SUPFAM" id="SSF52266">
    <property type="entry name" value="SGNH hydrolase"/>
    <property type="match status" value="1"/>
</dbReference>
<keyword evidence="4 7" id="KW-1133">Transmembrane helix</keyword>